<dbReference type="PANTHER" id="PTHR12835:SF5">
    <property type="entry name" value="BIOTIN--PROTEIN LIGASE"/>
    <property type="match status" value="1"/>
</dbReference>
<accession>A0A2A4T145</accession>
<feature type="non-terminal residue" evidence="3">
    <location>
        <position position="158"/>
    </location>
</feature>
<dbReference type="GO" id="GO:0005737">
    <property type="term" value="C:cytoplasm"/>
    <property type="evidence" value="ECO:0007669"/>
    <property type="project" value="TreeGrafter"/>
</dbReference>
<dbReference type="AlphaFoldDB" id="A0A2A4T145"/>
<dbReference type="PANTHER" id="PTHR12835">
    <property type="entry name" value="BIOTIN PROTEIN LIGASE"/>
    <property type="match status" value="1"/>
</dbReference>
<dbReference type="InterPro" id="IPR004143">
    <property type="entry name" value="BPL_LPL_catalytic"/>
</dbReference>
<protein>
    <submittedName>
        <fullName evidence="3">Biotin--[acetyl-CoA-carboxylase] ligase</fullName>
    </submittedName>
</protein>
<evidence type="ECO:0000313" key="3">
    <source>
        <dbReference type="EMBL" id="PCI27124.1"/>
    </source>
</evidence>
<dbReference type="CDD" id="cd16442">
    <property type="entry name" value="BPL"/>
    <property type="match status" value="1"/>
</dbReference>
<evidence type="ECO:0000259" key="2">
    <source>
        <dbReference type="PROSITE" id="PS51733"/>
    </source>
</evidence>
<feature type="domain" description="BPL/LPL catalytic" evidence="2">
    <location>
        <begin position="1"/>
        <end position="158"/>
    </location>
</feature>
<sequence>MKRIKWKTERCLVGKELILFESIDSTNTWLLNQDELLPEKGLVICSKRQTAGRGTHQRKWDGGNQDHLYCSLLIHPQLDPKYLPATTLLVGLGVYKAMAAFGLKDLSIKWPNDLLIAGKKVCGILCEVKFLSSKYDLDLITTAPTVIFELLLKNGETI</sequence>
<dbReference type="EMBL" id="NVSR01000073">
    <property type="protein sequence ID" value="PCI27124.1"/>
    <property type="molecule type" value="Genomic_DNA"/>
</dbReference>
<dbReference type="Gene3D" id="3.30.930.10">
    <property type="entry name" value="Bira Bifunctional Protein, Domain 2"/>
    <property type="match status" value="1"/>
</dbReference>
<evidence type="ECO:0000256" key="1">
    <source>
        <dbReference type="ARBA" id="ARBA00022598"/>
    </source>
</evidence>
<dbReference type="InterPro" id="IPR045864">
    <property type="entry name" value="aa-tRNA-synth_II/BPL/LPL"/>
</dbReference>
<dbReference type="Proteomes" id="UP000218113">
    <property type="component" value="Unassembled WGS sequence"/>
</dbReference>
<reference evidence="4" key="1">
    <citation type="submission" date="2017-08" db="EMBL/GenBank/DDBJ databases">
        <title>A dynamic microbial community with high functional redundancy inhabits the cold, oxic subseafloor aquifer.</title>
        <authorList>
            <person name="Tully B.J."/>
            <person name="Wheat C.G."/>
            <person name="Glazer B.T."/>
            <person name="Huber J.A."/>
        </authorList>
    </citation>
    <scope>NUCLEOTIDE SEQUENCE [LARGE SCALE GENOMIC DNA]</scope>
</reference>
<dbReference type="PROSITE" id="PS51733">
    <property type="entry name" value="BPL_LPL_CATALYTIC"/>
    <property type="match status" value="1"/>
</dbReference>
<name>A0A2A4T145_9DELT</name>
<proteinExistence type="predicted"/>
<evidence type="ECO:0000313" key="4">
    <source>
        <dbReference type="Proteomes" id="UP000218113"/>
    </source>
</evidence>
<dbReference type="InterPro" id="IPR004408">
    <property type="entry name" value="Biotin_CoA_COase_ligase"/>
</dbReference>
<dbReference type="Pfam" id="PF03099">
    <property type="entry name" value="BPL_LplA_LipB"/>
    <property type="match status" value="1"/>
</dbReference>
<dbReference type="GO" id="GO:0004077">
    <property type="term" value="F:biotin--[biotin carboxyl-carrier protein] ligase activity"/>
    <property type="evidence" value="ECO:0007669"/>
    <property type="project" value="InterPro"/>
</dbReference>
<organism evidence="3 4">
    <name type="scientific">SAR324 cluster bacterium</name>
    <dbReference type="NCBI Taxonomy" id="2024889"/>
    <lineage>
        <taxon>Bacteria</taxon>
        <taxon>Deltaproteobacteria</taxon>
        <taxon>SAR324 cluster</taxon>
    </lineage>
</organism>
<gene>
    <name evidence="3" type="ORF">COB67_09250</name>
</gene>
<dbReference type="SUPFAM" id="SSF55681">
    <property type="entry name" value="Class II aaRS and biotin synthetases"/>
    <property type="match status" value="1"/>
</dbReference>
<comment type="caution">
    <text evidence="3">The sequence shown here is derived from an EMBL/GenBank/DDBJ whole genome shotgun (WGS) entry which is preliminary data.</text>
</comment>
<dbReference type="NCBIfam" id="TIGR00121">
    <property type="entry name" value="birA_ligase"/>
    <property type="match status" value="1"/>
</dbReference>
<keyword evidence="1 3" id="KW-0436">Ligase</keyword>